<feature type="region of interest" description="Disordered" evidence="6">
    <location>
        <begin position="551"/>
        <end position="572"/>
    </location>
</feature>
<dbReference type="InterPro" id="IPR052073">
    <property type="entry name" value="Amide_Lactam_Regulators"/>
</dbReference>
<dbReference type="Pfam" id="PF04082">
    <property type="entry name" value="Fungal_trans"/>
    <property type="match status" value="1"/>
</dbReference>
<keyword evidence="4" id="KW-0804">Transcription</keyword>
<evidence type="ECO:0000313" key="9">
    <source>
        <dbReference type="Proteomes" id="UP001358417"/>
    </source>
</evidence>
<evidence type="ECO:0000256" key="2">
    <source>
        <dbReference type="ARBA" id="ARBA00023015"/>
    </source>
</evidence>
<feature type="region of interest" description="Disordered" evidence="6">
    <location>
        <begin position="13"/>
        <end position="60"/>
    </location>
</feature>
<dbReference type="GeneID" id="89973847"/>
<dbReference type="GO" id="GO:0006351">
    <property type="term" value="P:DNA-templated transcription"/>
    <property type="evidence" value="ECO:0007669"/>
    <property type="project" value="InterPro"/>
</dbReference>
<keyword evidence="5" id="KW-0539">Nucleus</keyword>
<evidence type="ECO:0000259" key="7">
    <source>
        <dbReference type="SMART" id="SM00906"/>
    </source>
</evidence>
<dbReference type="SMART" id="SM00906">
    <property type="entry name" value="Fungal_trans"/>
    <property type="match status" value="1"/>
</dbReference>
<gene>
    <name evidence="8" type="ORF">LTR84_005672</name>
</gene>
<dbReference type="Proteomes" id="UP001358417">
    <property type="component" value="Unassembled WGS sequence"/>
</dbReference>
<sequence length="663" mass="74330">MLELPHWRLAMQRKRKRYTLSPSPPGEYSASQSPYKPELFQVSQASNRQPTPSNDQSEYIKPSFDENEFLPAEQHANQTVHEENAPGGAESYIGRDAYLDGSIPATETTNNTTQQAHSGLSDIDMQVLHLYKAFDMPPRSVRNSLIDKFMEHCLPWMPIVDRRWLEEQPDHFPSPLLLQSVFLAGSRVSAKSLIGATSEDYYQRAKVLFFSGHERNPLISVVSALLLHWWNPTGPEQISASSSGFWVRIAAGLAYQIGLHKEPIAARDKALHRRIWWTLVWRDDVISVGVGRPRTISLKDSNVLPPTIKDFPAGSPDAKLFTSFCHICQLLGDITQYRRRKSFTASKRQKFENALYRWIKELPSELRLFKPTTPTTSTTAHINSLAPYSFKNRQVAIVYFVILIILHRRDEPSTPSSTPSLLASSFISSIFEEFLSRDELRYLGPVFAFYALAAGLAQMSGYRYAALEAAAEHEFNVISMCLASLSDRWGSAAEAMRSLQAARKAAMRLPKLQREPAGVEDDVYPYFNDFGPDLCRQWHLLGKTAVKSAESDGAASTSQMQQQQQQQVGKGQQHVVLEPASHAQVDAGLNVTGNSEEFVDGDFLALSQPQQSMSLDQQDPMLYPGLDSLFPDQQFDYPWSDLDPVGSWLLGDLGLDSSLGPNT</sequence>
<feature type="compositionally biased region" description="Low complexity" evidence="6">
    <location>
        <begin position="559"/>
        <end position="572"/>
    </location>
</feature>
<organism evidence="8 9">
    <name type="scientific">Exophiala bonariae</name>
    <dbReference type="NCBI Taxonomy" id="1690606"/>
    <lineage>
        <taxon>Eukaryota</taxon>
        <taxon>Fungi</taxon>
        <taxon>Dikarya</taxon>
        <taxon>Ascomycota</taxon>
        <taxon>Pezizomycotina</taxon>
        <taxon>Eurotiomycetes</taxon>
        <taxon>Chaetothyriomycetidae</taxon>
        <taxon>Chaetothyriales</taxon>
        <taxon>Herpotrichiellaceae</taxon>
        <taxon>Exophiala</taxon>
    </lineage>
</organism>
<proteinExistence type="predicted"/>
<dbReference type="PANTHER" id="PTHR47171:SF2">
    <property type="entry name" value="TRANSCRIPTION FACTOR, PUTATIVE-RELATED"/>
    <property type="match status" value="1"/>
</dbReference>
<accession>A0AAV9N2Y5</accession>
<keyword evidence="1" id="KW-0862">Zinc</keyword>
<evidence type="ECO:0000256" key="6">
    <source>
        <dbReference type="SAM" id="MobiDB-lite"/>
    </source>
</evidence>
<evidence type="ECO:0000256" key="5">
    <source>
        <dbReference type="ARBA" id="ARBA00023242"/>
    </source>
</evidence>
<keyword evidence="3" id="KW-0238">DNA-binding</keyword>
<evidence type="ECO:0000313" key="8">
    <source>
        <dbReference type="EMBL" id="KAK5048581.1"/>
    </source>
</evidence>
<dbReference type="GO" id="GO:0003677">
    <property type="term" value="F:DNA binding"/>
    <property type="evidence" value="ECO:0007669"/>
    <property type="project" value="UniProtKB-KW"/>
</dbReference>
<dbReference type="AlphaFoldDB" id="A0AAV9N2Y5"/>
<feature type="compositionally biased region" description="Polar residues" evidence="6">
    <location>
        <begin position="41"/>
        <end position="57"/>
    </location>
</feature>
<evidence type="ECO:0000256" key="4">
    <source>
        <dbReference type="ARBA" id="ARBA00023163"/>
    </source>
</evidence>
<keyword evidence="2" id="KW-0805">Transcription regulation</keyword>
<dbReference type="RefSeq" id="XP_064703940.1">
    <property type="nucleotide sequence ID" value="XM_064849237.1"/>
</dbReference>
<feature type="domain" description="Xylanolytic transcriptional activator regulatory" evidence="7">
    <location>
        <begin position="243"/>
        <end position="311"/>
    </location>
</feature>
<dbReference type="GO" id="GO:0008270">
    <property type="term" value="F:zinc ion binding"/>
    <property type="evidence" value="ECO:0007669"/>
    <property type="project" value="InterPro"/>
</dbReference>
<name>A0AAV9N2Y5_9EURO</name>
<reference evidence="8 9" key="1">
    <citation type="submission" date="2023-08" db="EMBL/GenBank/DDBJ databases">
        <title>Black Yeasts Isolated from many extreme environments.</title>
        <authorList>
            <person name="Coleine C."/>
            <person name="Stajich J.E."/>
            <person name="Selbmann L."/>
        </authorList>
    </citation>
    <scope>NUCLEOTIDE SEQUENCE [LARGE SCALE GENOMIC DNA]</scope>
    <source>
        <strain evidence="8 9">CCFEE 5792</strain>
    </source>
</reference>
<dbReference type="EMBL" id="JAVRRD010000021">
    <property type="protein sequence ID" value="KAK5048581.1"/>
    <property type="molecule type" value="Genomic_DNA"/>
</dbReference>
<evidence type="ECO:0000256" key="3">
    <source>
        <dbReference type="ARBA" id="ARBA00023125"/>
    </source>
</evidence>
<dbReference type="PANTHER" id="PTHR47171">
    <property type="entry name" value="FARA-RELATED"/>
    <property type="match status" value="1"/>
</dbReference>
<evidence type="ECO:0000256" key="1">
    <source>
        <dbReference type="ARBA" id="ARBA00022833"/>
    </source>
</evidence>
<comment type="caution">
    <text evidence="8">The sequence shown here is derived from an EMBL/GenBank/DDBJ whole genome shotgun (WGS) entry which is preliminary data.</text>
</comment>
<protein>
    <recommendedName>
        <fullName evidence="7">Xylanolytic transcriptional activator regulatory domain-containing protein</fullName>
    </recommendedName>
</protein>
<dbReference type="CDD" id="cd12148">
    <property type="entry name" value="fungal_TF_MHR"/>
    <property type="match status" value="1"/>
</dbReference>
<keyword evidence="9" id="KW-1185">Reference proteome</keyword>
<dbReference type="InterPro" id="IPR007219">
    <property type="entry name" value="XnlR_reg_dom"/>
</dbReference>